<keyword evidence="2" id="KW-1185">Reference proteome</keyword>
<gene>
    <name evidence="1" type="ORF">GDO86_011222</name>
</gene>
<proteinExistence type="predicted"/>
<name>A0A8T2JG95_9PIPI</name>
<evidence type="ECO:0000313" key="2">
    <source>
        <dbReference type="Proteomes" id="UP000812440"/>
    </source>
</evidence>
<evidence type="ECO:0000313" key="1">
    <source>
        <dbReference type="EMBL" id="KAG8442340.1"/>
    </source>
</evidence>
<dbReference type="AlphaFoldDB" id="A0A8T2JG95"/>
<accession>A0A8T2JG95</accession>
<dbReference type="EMBL" id="JAACNH010000005">
    <property type="protein sequence ID" value="KAG8442340.1"/>
    <property type="molecule type" value="Genomic_DNA"/>
</dbReference>
<reference evidence="1" key="1">
    <citation type="thesis" date="2020" institute="ProQuest LLC" country="789 East Eisenhower Parkway, Ann Arbor, MI, USA">
        <title>Comparative Genomics and Chromosome Evolution.</title>
        <authorList>
            <person name="Mudd A.B."/>
        </authorList>
    </citation>
    <scope>NUCLEOTIDE SEQUENCE</scope>
    <source>
        <strain evidence="1">Female2</strain>
        <tissue evidence="1">Blood</tissue>
    </source>
</reference>
<sequence length="131" mass="15318">MHAYGKKICHNKSSELCLYALKIFLCLIRCETLFSPVAFCTGWIHPAPIQHKAANDFSFGVLWKSAKQQKTSTSYWFPLAIKTRTVQIKLYLPFPNIIPEVGDSHEIQRLKHVRQMQQKKIFPRFTDEHEK</sequence>
<dbReference type="Proteomes" id="UP000812440">
    <property type="component" value="Chromosome 6"/>
</dbReference>
<comment type="caution">
    <text evidence="1">The sequence shown here is derived from an EMBL/GenBank/DDBJ whole genome shotgun (WGS) entry which is preliminary data.</text>
</comment>
<protein>
    <submittedName>
        <fullName evidence="1">Uncharacterized protein</fullName>
    </submittedName>
</protein>
<organism evidence="1 2">
    <name type="scientific">Hymenochirus boettgeri</name>
    <name type="common">Congo dwarf clawed frog</name>
    <dbReference type="NCBI Taxonomy" id="247094"/>
    <lineage>
        <taxon>Eukaryota</taxon>
        <taxon>Metazoa</taxon>
        <taxon>Chordata</taxon>
        <taxon>Craniata</taxon>
        <taxon>Vertebrata</taxon>
        <taxon>Euteleostomi</taxon>
        <taxon>Amphibia</taxon>
        <taxon>Batrachia</taxon>
        <taxon>Anura</taxon>
        <taxon>Pipoidea</taxon>
        <taxon>Pipidae</taxon>
        <taxon>Pipinae</taxon>
        <taxon>Hymenochirus</taxon>
    </lineage>
</organism>